<evidence type="ECO:0000259" key="4">
    <source>
        <dbReference type="PROSITE" id="PS01124"/>
    </source>
</evidence>
<gene>
    <name evidence="5" type="ORF">F0L74_07970</name>
</gene>
<organism evidence="5 6">
    <name type="scientific">Chitinophaga agrisoli</name>
    <dbReference type="NCBI Taxonomy" id="2607653"/>
    <lineage>
        <taxon>Bacteria</taxon>
        <taxon>Pseudomonadati</taxon>
        <taxon>Bacteroidota</taxon>
        <taxon>Chitinophagia</taxon>
        <taxon>Chitinophagales</taxon>
        <taxon>Chitinophagaceae</taxon>
        <taxon>Chitinophaga</taxon>
    </lineage>
</organism>
<dbReference type="SMART" id="SM00342">
    <property type="entry name" value="HTH_ARAC"/>
    <property type="match status" value="1"/>
</dbReference>
<evidence type="ECO:0000313" key="6">
    <source>
        <dbReference type="Proteomes" id="UP000324611"/>
    </source>
</evidence>
<dbReference type="Pfam" id="PF02311">
    <property type="entry name" value="AraC_binding"/>
    <property type="match status" value="1"/>
</dbReference>
<protein>
    <submittedName>
        <fullName evidence="5">Helix-turn-helix domain-containing protein</fullName>
    </submittedName>
</protein>
<keyword evidence="2" id="KW-0238">DNA-binding</keyword>
<sequence>MSKEHTVIPTYPIQPSAATQFMIREIKSPRDEEKREWVKTPHRHDFYAITIVEKGYGKHLVDFREYTITPNSLHIMVPYQVHHVHQEQDTEQEVRAMLLFFARDLILAHPLLDELEWMDKQLSLSGDETTLLTNICRQLLAEYEQPQPMGQRIIQHYLDILLSHISRIASSRSPARDLTNDARLVRKLQTLIGQHFVEEKSAAAYAGMLHLTPGYLGDVVKQQTGKPTSQLIADRIILEAKRLLVHTSSSVKEVAYRLNFNESTYFYRFFKKHTGETPEQFREMIRERYRTT</sequence>
<dbReference type="Gene3D" id="1.10.10.60">
    <property type="entry name" value="Homeodomain-like"/>
    <property type="match status" value="1"/>
</dbReference>
<dbReference type="RefSeq" id="WP_149837344.1">
    <property type="nucleotide sequence ID" value="NZ_VUOC01000002.1"/>
</dbReference>
<evidence type="ECO:0000313" key="5">
    <source>
        <dbReference type="EMBL" id="KAA2242472.1"/>
    </source>
</evidence>
<proteinExistence type="predicted"/>
<dbReference type="InterPro" id="IPR014710">
    <property type="entry name" value="RmlC-like_jellyroll"/>
</dbReference>
<dbReference type="AlphaFoldDB" id="A0A5B2VVU1"/>
<dbReference type="PROSITE" id="PS01124">
    <property type="entry name" value="HTH_ARAC_FAMILY_2"/>
    <property type="match status" value="1"/>
</dbReference>
<dbReference type="PRINTS" id="PR00032">
    <property type="entry name" value="HTHARAC"/>
</dbReference>
<dbReference type="GO" id="GO:0003700">
    <property type="term" value="F:DNA-binding transcription factor activity"/>
    <property type="evidence" value="ECO:0007669"/>
    <property type="project" value="InterPro"/>
</dbReference>
<dbReference type="EMBL" id="VUOC01000002">
    <property type="protein sequence ID" value="KAA2242472.1"/>
    <property type="molecule type" value="Genomic_DNA"/>
</dbReference>
<keyword evidence="3" id="KW-0804">Transcription</keyword>
<dbReference type="InterPro" id="IPR037923">
    <property type="entry name" value="HTH-like"/>
</dbReference>
<dbReference type="SUPFAM" id="SSF51215">
    <property type="entry name" value="Regulatory protein AraC"/>
    <property type="match status" value="1"/>
</dbReference>
<dbReference type="Pfam" id="PF12833">
    <property type="entry name" value="HTH_18"/>
    <property type="match status" value="1"/>
</dbReference>
<dbReference type="PANTHER" id="PTHR43280:SF32">
    <property type="entry name" value="TRANSCRIPTIONAL REGULATORY PROTEIN"/>
    <property type="match status" value="1"/>
</dbReference>
<keyword evidence="1" id="KW-0805">Transcription regulation</keyword>
<reference evidence="5 6" key="2">
    <citation type="submission" date="2019-09" db="EMBL/GenBank/DDBJ databases">
        <authorList>
            <person name="Jin C."/>
        </authorList>
    </citation>
    <scope>NUCLEOTIDE SEQUENCE [LARGE SCALE GENOMIC DNA]</scope>
    <source>
        <strain evidence="5 6">BN140078</strain>
    </source>
</reference>
<evidence type="ECO:0000256" key="1">
    <source>
        <dbReference type="ARBA" id="ARBA00023015"/>
    </source>
</evidence>
<evidence type="ECO:0000256" key="2">
    <source>
        <dbReference type="ARBA" id="ARBA00023125"/>
    </source>
</evidence>
<dbReference type="InterPro" id="IPR020449">
    <property type="entry name" value="Tscrpt_reg_AraC-type_HTH"/>
</dbReference>
<dbReference type="Gene3D" id="2.60.120.10">
    <property type="entry name" value="Jelly Rolls"/>
    <property type="match status" value="1"/>
</dbReference>
<feature type="domain" description="HTH araC/xylS-type" evidence="4">
    <location>
        <begin position="186"/>
        <end position="284"/>
    </location>
</feature>
<dbReference type="SUPFAM" id="SSF46689">
    <property type="entry name" value="Homeodomain-like"/>
    <property type="match status" value="1"/>
</dbReference>
<comment type="caution">
    <text evidence="5">The sequence shown here is derived from an EMBL/GenBank/DDBJ whole genome shotgun (WGS) entry which is preliminary data.</text>
</comment>
<dbReference type="InterPro" id="IPR018060">
    <property type="entry name" value="HTH_AraC"/>
</dbReference>
<dbReference type="PANTHER" id="PTHR43280">
    <property type="entry name" value="ARAC-FAMILY TRANSCRIPTIONAL REGULATOR"/>
    <property type="match status" value="1"/>
</dbReference>
<name>A0A5B2VVU1_9BACT</name>
<keyword evidence="6" id="KW-1185">Reference proteome</keyword>
<reference evidence="5 6" key="1">
    <citation type="submission" date="2019-09" db="EMBL/GenBank/DDBJ databases">
        <title>Chitinophaga ginsengihumi sp. nov., isolated from soil of ginseng rhizosphere.</title>
        <authorList>
            <person name="Lee J."/>
        </authorList>
    </citation>
    <scope>NUCLEOTIDE SEQUENCE [LARGE SCALE GENOMIC DNA]</scope>
    <source>
        <strain evidence="5 6">BN140078</strain>
    </source>
</reference>
<evidence type="ECO:0000256" key="3">
    <source>
        <dbReference type="ARBA" id="ARBA00023163"/>
    </source>
</evidence>
<accession>A0A5B2VVU1</accession>
<dbReference type="InterPro" id="IPR003313">
    <property type="entry name" value="AraC-bd"/>
</dbReference>
<dbReference type="Proteomes" id="UP000324611">
    <property type="component" value="Unassembled WGS sequence"/>
</dbReference>
<dbReference type="InterPro" id="IPR009057">
    <property type="entry name" value="Homeodomain-like_sf"/>
</dbReference>
<dbReference type="GO" id="GO:0043565">
    <property type="term" value="F:sequence-specific DNA binding"/>
    <property type="evidence" value="ECO:0007669"/>
    <property type="project" value="InterPro"/>
</dbReference>